<dbReference type="EMBL" id="LXFE01000559">
    <property type="protein sequence ID" value="OLL24937.1"/>
    <property type="molecule type" value="Genomic_DNA"/>
</dbReference>
<feature type="region of interest" description="Disordered" evidence="1">
    <location>
        <begin position="65"/>
        <end position="90"/>
    </location>
</feature>
<name>A0A1U7LQK8_NEOID</name>
<dbReference type="PANTHER" id="PTHR37988">
    <property type="entry name" value="UPF0592 MEMBRANE PROTEIN C7D4.03C"/>
    <property type="match status" value="1"/>
</dbReference>
<protein>
    <submittedName>
        <fullName evidence="2">UPF0592 membrane protein</fullName>
    </submittedName>
</protein>
<comment type="caution">
    <text evidence="2">The sequence shown here is derived from an EMBL/GenBank/DDBJ whole genome shotgun (WGS) entry which is preliminary data.</text>
</comment>
<feature type="compositionally biased region" description="Low complexity" evidence="1">
    <location>
        <begin position="165"/>
        <end position="180"/>
    </location>
</feature>
<evidence type="ECO:0000313" key="2">
    <source>
        <dbReference type="EMBL" id="OLL24937.1"/>
    </source>
</evidence>
<dbReference type="Pfam" id="PF08578">
    <property type="entry name" value="DUF1765"/>
    <property type="match status" value="1"/>
</dbReference>
<reference evidence="2 3" key="1">
    <citation type="submission" date="2016-04" db="EMBL/GenBank/DDBJ databases">
        <title>Evolutionary innovation and constraint leading to complex multicellularity in the Ascomycota.</title>
        <authorList>
            <person name="Cisse O."/>
            <person name="Nguyen A."/>
            <person name="Hewitt D.A."/>
            <person name="Jedd G."/>
            <person name="Stajich J.E."/>
        </authorList>
    </citation>
    <scope>NUCLEOTIDE SEQUENCE [LARGE SCALE GENOMIC DNA]</scope>
    <source>
        <strain evidence="2 3">DAH-3</strain>
    </source>
</reference>
<sequence>MLAALSPGAHSCAQEQLDLVSAITSLDIPADHKHGRRLRSRSNSKAALAPPTALNRWCRIGRAKSLSAPHRRAPPDIAASPAPPLRRPAEIPPLAVHPARLSSPLPAAPAKPLLPDPALLAVPPKHPAKADSLKTLAKRAWSPSPSSSRSPSPSTDDDNYTLSPALSGPSAFSKSSAPPSGLSRAYNTLKGAAAVERKYTIGVDKAKRQSVDAHSFAETRGPGEEYTALSAELERFALKSAHQRVAAIRACLVQTLQSASPASSTEETQARLDILVKWWSVLLTTVKQSQRTEMNQTALPAADRAVFLGGILAVIESSDWDEFRNLSEQDNLPERSLHLCRIFRQNLCETLSYAIERLNRKTISATVTAFCGKVLAFSFYHIDGVALYLLQALHVSKGTLIRLKDEVQSTLPKETDPSLTAFPKHLRGFILTNFSSYHAYSSRTAAQFIRGDIELIINLQGPWLRRWRAPDGDIFYAFIQQYHVLVAKTIPPLFPYLSAPGYLHIQSHLLSILDALVHRHHSATNPHLPPPEARFANRCVSHDIQGAQDSLKTMSILMSAGGGRPHAVETASKKLNDGIRSCLESARRQSPLHSSGFAEIFDAVLRAAAKRTSLWDAEGCFTLCDVSESLLGTLSQYRQIEWEFWLNVLKAMFKSENCITEVRALGFIYVIWSIWNNPMRKQAALWLLGAPVWDRMFMHWSSMIRCYFMILVCWRIIRLEDADEDGCLESEVLGLLRFRLHTLRNHHIRLVNEALAFQAVPPTLEPLTPAPRKRLAIVPASSHSSLEDQFLSSFDNIVPASTTEPPPASSMEVDEDVSSITSLESLKPFETIGGALKKRWDRLRNAVFRGDDDEDDDPDFGDADIMEMDKRASQKSPSPPRSISNSYRPSVPRLTFKFSLEPIAPRFPWETHQLGPSWHSSGIRVIDGRLLPTFAEEFFMSQRNISMPDLTKLPKIGDHSSIRSNLVGRALAEWAVIIGDCERFFARRRYEGVSENRLVETPRVSIDWPKYFTA</sequence>
<feature type="compositionally biased region" description="Low complexity" evidence="1">
    <location>
        <begin position="142"/>
        <end position="154"/>
    </location>
</feature>
<proteinExistence type="predicted"/>
<dbReference type="InterPro" id="IPR013887">
    <property type="entry name" value="UPF0592"/>
</dbReference>
<accession>A0A1U7LQK8</accession>
<dbReference type="OrthoDB" id="296767at2759"/>
<dbReference type="AlphaFoldDB" id="A0A1U7LQK8"/>
<feature type="region of interest" description="Disordered" evidence="1">
    <location>
        <begin position="135"/>
        <end position="180"/>
    </location>
</feature>
<dbReference type="STRING" id="1198029.A0A1U7LQK8"/>
<evidence type="ECO:0000256" key="1">
    <source>
        <dbReference type="SAM" id="MobiDB-lite"/>
    </source>
</evidence>
<dbReference type="PANTHER" id="PTHR37988:SF1">
    <property type="entry name" value="UPF0592 MEMBRANE PROTEIN C7D4.03C"/>
    <property type="match status" value="1"/>
</dbReference>
<dbReference type="OMA" id="KTCAYAF"/>
<evidence type="ECO:0000313" key="3">
    <source>
        <dbReference type="Proteomes" id="UP000186594"/>
    </source>
</evidence>
<gene>
    <name evidence="2" type="ORF">NEOLI_004486</name>
</gene>
<dbReference type="Proteomes" id="UP000186594">
    <property type="component" value="Unassembled WGS sequence"/>
</dbReference>
<keyword evidence="3" id="KW-1185">Reference proteome</keyword>
<organism evidence="2 3">
    <name type="scientific">Neolecta irregularis (strain DAH-3)</name>
    <dbReference type="NCBI Taxonomy" id="1198029"/>
    <lineage>
        <taxon>Eukaryota</taxon>
        <taxon>Fungi</taxon>
        <taxon>Dikarya</taxon>
        <taxon>Ascomycota</taxon>
        <taxon>Taphrinomycotina</taxon>
        <taxon>Neolectales</taxon>
        <taxon>Neolectaceae</taxon>
        <taxon>Neolecta</taxon>
    </lineage>
</organism>